<dbReference type="SUPFAM" id="SSF54897">
    <property type="entry name" value="Protease propeptides/inhibitors"/>
    <property type="match status" value="1"/>
</dbReference>
<dbReference type="SUPFAM" id="SSF52743">
    <property type="entry name" value="Subtilisin-like"/>
    <property type="match status" value="1"/>
</dbReference>
<dbReference type="PRINTS" id="PR00723">
    <property type="entry name" value="SUBTILISIN"/>
</dbReference>
<dbReference type="RefSeq" id="WP_229697339.1">
    <property type="nucleotide sequence ID" value="NZ_BMNG01000015.1"/>
</dbReference>
<dbReference type="PROSITE" id="PS00136">
    <property type="entry name" value="SUBTILASE_ASP"/>
    <property type="match status" value="1"/>
</dbReference>
<dbReference type="InterPro" id="IPR023828">
    <property type="entry name" value="Peptidase_S8_Ser-AS"/>
</dbReference>
<dbReference type="Gene3D" id="3.40.50.200">
    <property type="entry name" value="Peptidase S8/S53 domain"/>
    <property type="match status" value="1"/>
</dbReference>
<protein>
    <recommendedName>
        <fullName evidence="12">S8 family peptidase</fullName>
    </recommendedName>
</protein>
<dbReference type="InterPro" id="IPR036852">
    <property type="entry name" value="Peptidase_S8/S53_dom_sf"/>
</dbReference>
<evidence type="ECO:0000313" key="10">
    <source>
        <dbReference type="EMBL" id="GGO54363.1"/>
    </source>
</evidence>
<dbReference type="Proteomes" id="UP000656881">
    <property type="component" value="Unassembled WGS sequence"/>
</dbReference>
<dbReference type="InterPro" id="IPR010259">
    <property type="entry name" value="S8pro/Inhibitor_I9"/>
</dbReference>
<comment type="similarity">
    <text evidence="1 5 6">Belongs to the peptidase S8 family.</text>
</comment>
<evidence type="ECO:0000256" key="4">
    <source>
        <dbReference type="ARBA" id="ARBA00022825"/>
    </source>
</evidence>
<name>A0ABQ2MM48_9ACTN</name>
<feature type="active site" description="Charge relay system" evidence="5">
    <location>
        <position position="195"/>
    </location>
</feature>
<evidence type="ECO:0000256" key="1">
    <source>
        <dbReference type="ARBA" id="ARBA00011073"/>
    </source>
</evidence>
<dbReference type="PANTHER" id="PTHR43806">
    <property type="entry name" value="PEPTIDASE S8"/>
    <property type="match status" value="1"/>
</dbReference>
<dbReference type="Pfam" id="PF05922">
    <property type="entry name" value="Inhibitor_I9"/>
    <property type="match status" value="1"/>
</dbReference>
<dbReference type="Gene3D" id="3.30.70.80">
    <property type="entry name" value="Peptidase S8 propeptide/proteinase inhibitor I9"/>
    <property type="match status" value="1"/>
</dbReference>
<organism evidence="10 11">
    <name type="scientific">Streptomyces lasiicapitis</name>
    <dbReference type="NCBI Taxonomy" id="1923961"/>
    <lineage>
        <taxon>Bacteria</taxon>
        <taxon>Bacillati</taxon>
        <taxon>Actinomycetota</taxon>
        <taxon>Actinomycetes</taxon>
        <taxon>Kitasatosporales</taxon>
        <taxon>Streptomycetaceae</taxon>
        <taxon>Streptomyces</taxon>
    </lineage>
</organism>
<keyword evidence="3 5" id="KW-0378">Hydrolase</keyword>
<proteinExistence type="inferred from homology"/>
<feature type="chain" id="PRO_5046416124" description="S8 family peptidase" evidence="7">
    <location>
        <begin position="34"/>
        <end position="400"/>
    </location>
</feature>
<keyword evidence="7" id="KW-0732">Signal</keyword>
<feature type="domain" description="Inhibitor I9" evidence="9">
    <location>
        <begin position="47"/>
        <end position="114"/>
    </location>
</feature>
<dbReference type="InterPro" id="IPR034193">
    <property type="entry name" value="PCSK9_ProteinaseK-like"/>
</dbReference>
<evidence type="ECO:0000256" key="7">
    <source>
        <dbReference type="SAM" id="SignalP"/>
    </source>
</evidence>
<dbReference type="InterPro" id="IPR022398">
    <property type="entry name" value="Peptidase_S8_His-AS"/>
</dbReference>
<dbReference type="InterPro" id="IPR000209">
    <property type="entry name" value="Peptidase_S8/S53_dom"/>
</dbReference>
<dbReference type="PROSITE" id="PS00137">
    <property type="entry name" value="SUBTILASE_HIS"/>
    <property type="match status" value="1"/>
</dbReference>
<dbReference type="PROSITE" id="PS51892">
    <property type="entry name" value="SUBTILASE"/>
    <property type="match status" value="1"/>
</dbReference>
<evidence type="ECO:0000259" key="9">
    <source>
        <dbReference type="Pfam" id="PF05922"/>
    </source>
</evidence>
<dbReference type="InterPro" id="IPR023827">
    <property type="entry name" value="Peptidase_S8_Asp-AS"/>
</dbReference>
<dbReference type="Pfam" id="PF00082">
    <property type="entry name" value="Peptidase_S8"/>
    <property type="match status" value="1"/>
</dbReference>
<dbReference type="InterPro" id="IPR050131">
    <property type="entry name" value="Peptidase_S8_subtilisin-like"/>
</dbReference>
<evidence type="ECO:0000256" key="5">
    <source>
        <dbReference type="PROSITE-ProRule" id="PRU01240"/>
    </source>
</evidence>
<dbReference type="EMBL" id="BMNG01000015">
    <property type="protein sequence ID" value="GGO54363.1"/>
    <property type="molecule type" value="Genomic_DNA"/>
</dbReference>
<evidence type="ECO:0008006" key="12">
    <source>
        <dbReference type="Google" id="ProtNLM"/>
    </source>
</evidence>
<feature type="active site" description="Charge relay system" evidence="5">
    <location>
        <position position="162"/>
    </location>
</feature>
<reference evidence="11" key="1">
    <citation type="journal article" date="2019" name="Int. J. Syst. Evol. Microbiol.">
        <title>The Global Catalogue of Microorganisms (GCM) 10K type strain sequencing project: providing services to taxonomists for standard genome sequencing and annotation.</title>
        <authorList>
            <consortium name="The Broad Institute Genomics Platform"/>
            <consortium name="The Broad Institute Genome Sequencing Center for Infectious Disease"/>
            <person name="Wu L."/>
            <person name="Ma J."/>
        </authorList>
    </citation>
    <scope>NUCLEOTIDE SEQUENCE [LARGE SCALE GENOMIC DNA]</scope>
    <source>
        <strain evidence="11">CGMCC 4.7349</strain>
    </source>
</reference>
<sequence>MEMQHIRGRRRAGVVAAVATVGLLAAVTPASHAAPGSGGGDRSDTGTYIVTLEPGTKSTSGVGKNVAEKYDARIKYTYSAALNGYAVRATADEARRLAADPSVANVVADRKIHVDLGARAAARQPNPPSWGLDRIDQKSLPLDKSYTSPRSQGSGATVYVLDTGVRTSHKDFGGRARSGWDFIENDSVAQDAHGHGTHVAGSVAGTKYGVAKKAKIVAVRVLDEEGGGYLAGIIAGVDWVTRNARKPAVANMSLGSPAFAPLDTAVRKSIASGVTYAVAAGNESEPATNSSPARVKEALTVGASDRRDKRPSFSNYGSRLDLFAPGVSITSASNTSNTATATHSGTSMAAPHVAGAAALYLADHRTAKPAKVAKWLTDRSAKNKLSGIGTGSPNRLLQVK</sequence>
<dbReference type="PROSITE" id="PS00138">
    <property type="entry name" value="SUBTILASE_SER"/>
    <property type="match status" value="1"/>
</dbReference>
<gene>
    <name evidence="10" type="ORF">GCM10012286_63940</name>
</gene>
<keyword evidence="11" id="KW-1185">Reference proteome</keyword>
<feature type="signal peptide" evidence="7">
    <location>
        <begin position="1"/>
        <end position="33"/>
    </location>
</feature>
<keyword evidence="4 5" id="KW-0720">Serine protease</keyword>
<dbReference type="CDD" id="cd04077">
    <property type="entry name" value="Peptidases_S8_PCSK9_ProteinaseK_like"/>
    <property type="match status" value="1"/>
</dbReference>
<keyword evidence="2 5" id="KW-0645">Protease</keyword>
<feature type="domain" description="Peptidase S8/S53" evidence="8">
    <location>
        <begin position="153"/>
        <end position="380"/>
    </location>
</feature>
<evidence type="ECO:0000256" key="6">
    <source>
        <dbReference type="RuleBase" id="RU003355"/>
    </source>
</evidence>
<accession>A0ABQ2MM48</accession>
<evidence type="ECO:0000256" key="2">
    <source>
        <dbReference type="ARBA" id="ARBA00022670"/>
    </source>
</evidence>
<evidence type="ECO:0000259" key="8">
    <source>
        <dbReference type="Pfam" id="PF00082"/>
    </source>
</evidence>
<evidence type="ECO:0000256" key="3">
    <source>
        <dbReference type="ARBA" id="ARBA00022801"/>
    </source>
</evidence>
<dbReference type="PANTHER" id="PTHR43806:SF11">
    <property type="entry name" value="CEREVISIN-RELATED"/>
    <property type="match status" value="1"/>
</dbReference>
<dbReference type="InterPro" id="IPR037045">
    <property type="entry name" value="S8pro/Inhibitor_I9_sf"/>
</dbReference>
<evidence type="ECO:0000313" key="11">
    <source>
        <dbReference type="Proteomes" id="UP000656881"/>
    </source>
</evidence>
<comment type="caution">
    <text evidence="10">The sequence shown here is derived from an EMBL/GenBank/DDBJ whole genome shotgun (WGS) entry which is preliminary data.</text>
</comment>
<dbReference type="InterPro" id="IPR015500">
    <property type="entry name" value="Peptidase_S8_subtilisin-rel"/>
</dbReference>
<feature type="active site" description="Charge relay system" evidence="5">
    <location>
        <position position="347"/>
    </location>
</feature>